<dbReference type="SUPFAM" id="SSF53383">
    <property type="entry name" value="PLP-dependent transferases"/>
    <property type="match status" value="1"/>
</dbReference>
<evidence type="ECO:0000256" key="7">
    <source>
        <dbReference type="SAM" id="MobiDB-lite"/>
    </source>
</evidence>
<feature type="binding site" evidence="4">
    <location>
        <position position="107"/>
    </location>
    <ligand>
        <name>pyridoxal 5'-phosphate</name>
        <dbReference type="ChEBI" id="CHEBI:597326"/>
    </ligand>
</feature>
<dbReference type="HAMAP" id="MF_01970">
    <property type="entry name" value="Kynureninase"/>
    <property type="match status" value="1"/>
</dbReference>
<comment type="catalytic activity">
    <reaction evidence="6">
        <text>3-hydroxy-L-kynurenine + H2O = 3-hydroxyanthranilate + L-alanine + H(+)</text>
        <dbReference type="Rhea" id="RHEA:25143"/>
        <dbReference type="ChEBI" id="CHEBI:15377"/>
        <dbReference type="ChEBI" id="CHEBI:15378"/>
        <dbReference type="ChEBI" id="CHEBI:36559"/>
        <dbReference type="ChEBI" id="CHEBI:57972"/>
        <dbReference type="ChEBI" id="CHEBI:58125"/>
        <dbReference type="EC" id="3.7.1.3"/>
    </reaction>
</comment>
<gene>
    <name evidence="4" type="primary">kynU</name>
    <name evidence="8" type="ORF">SAMN05216452_1449</name>
</gene>
<feature type="binding site" evidence="4">
    <location>
        <begin position="134"/>
        <end position="137"/>
    </location>
    <ligand>
        <name>pyridoxal 5'-phosphate</name>
        <dbReference type="ChEBI" id="CHEBI:597326"/>
    </ligand>
</feature>
<dbReference type="InterPro" id="IPR015422">
    <property type="entry name" value="PyrdxlP-dep_Trfase_small"/>
</dbReference>
<dbReference type="EC" id="3.7.1.3" evidence="4 5"/>
<keyword evidence="1 4" id="KW-0662">Pyridine nucleotide biosynthesis</keyword>
<dbReference type="Gene3D" id="3.90.1150.10">
    <property type="entry name" value="Aspartate Aminotransferase, domain 1"/>
    <property type="match status" value="1"/>
</dbReference>
<proteinExistence type="inferred from homology"/>
<dbReference type="NCBIfam" id="TIGR01814">
    <property type="entry name" value="kynureninase"/>
    <property type="match status" value="1"/>
</dbReference>
<evidence type="ECO:0000313" key="8">
    <source>
        <dbReference type="EMBL" id="SEB46574.1"/>
    </source>
</evidence>
<feature type="modified residue" description="N6-(pyridoxal phosphate)lysine" evidence="4">
    <location>
        <position position="231"/>
    </location>
</feature>
<name>A0A1H4JJS2_9HYPH</name>
<dbReference type="EMBL" id="FNSL01000001">
    <property type="protein sequence ID" value="SEB46574.1"/>
    <property type="molecule type" value="Genomic_DNA"/>
</dbReference>
<comment type="pathway">
    <text evidence="4 6">Cofactor biosynthesis; NAD(+) biosynthesis; quinolinate from L-kynurenine: step 2/3.</text>
</comment>
<keyword evidence="2 4" id="KW-0378">Hydrolase</keyword>
<feature type="binding site" evidence="4">
    <location>
        <position position="176"/>
    </location>
    <ligand>
        <name>pyridoxal 5'-phosphate</name>
        <dbReference type="ChEBI" id="CHEBI:597326"/>
    </ligand>
</feature>
<comment type="catalytic activity">
    <reaction evidence="4 6">
        <text>L-kynurenine + H2O = anthranilate + L-alanine + H(+)</text>
        <dbReference type="Rhea" id="RHEA:16813"/>
        <dbReference type="ChEBI" id="CHEBI:15377"/>
        <dbReference type="ChEBI" id="CHEBI:15378"/>
        <dbReference type="ChEBI" id="CHEBI:16567"/>
        <dbReference type="ChEBI" id="CHEBI:57959"/>
        <dbReference type="ChEBI" id="CHEBI:57972"/>
        <dbReference type="EC" id="3.7.1.3"/>
    </reaction>
</comment>
<dbReference type="GO" id="GO:0097053">
    <property type="term" value="P:L-kynurenine catabolic process"/>
    <property type="evidence" value="ECO:0007669"/>
    <property type="project" value="UniProtKB-UniRule"/>
</dbReference>
<dbReference type="Proteomes" id="UP000199064">
    <property type="component" value="Unassembled WGS sequence"/>
</dbReference>
<feature type="binding site" evidence="4">
    <location>
        <position position="106"/>
    </location>
    <ligand>
        <name>pyridoxal 5'-phosphate</name>
        <dbReference type="ChEBI" id="CHEBI:597326"/>
    </ligand>
</feature>
<comment type="function">
    <text evidence="4 6">Catalyzes the cleavage of L-kynurenine (L-Kyn) and L-3-hydroxykynurenine (L-3OHKyn) into anthranilic acid (AA) and 3-hydroxyanthranilic acid (3-OHAA), respectively.</text>
</comment>
<dbReference type="GO" id="GO:0030170">
    <property type="term" value="F:pyridoxal phosphate binding"/>
    <property type="evidence" value="ECO:0007669"/>
    <property type="project" value="UniProtKB-UniRule"/>
</dbReference>
<feature type="binding site" evidence="4">
    <location>
        <position position="260"/>
    </location>
    <ligand>
        <name>pyridoxal 5'-phosphate</name>
        <dbReference type="ChEBI" id="CHEBI:597326"/>
    </ligand>
</feature>
<dbReference type="PIRSF" id="PIRSF038800">
    <property type="entry name" value="KYNU"/>
    <property type="match status" value="1"/>
</dbReference>
<reference evidence="9" key="1">
    <citation type="submission" date="2016-10" db="EMBL/GenBank/DDBJ databases">
        <authorList>
            <person name="Varghese N."/>
            <person name="Submissions S."/>
        </authorList>
    </citation>
    <scope>NUCLEOTIDE SEQUENCE [LARGE SCALE GENOMIC DNA]</scope>
    <source>
        <strain evidence="9">ES.061</strain>
    </source>
</reference>
<evidence type="ECO:0000256" key="2">
    <source>
        <dbReference type="ARBA" id="ARBA00022801"/>
    </source>
</evidence>
<dbReference type="GO" id="GO:0019441">
    <property type="term" value="P:L-tryptophan catabolic process to kynurenine"/>
    <property type="evidence" value="ECO:0007669"/>
    <property type="project" value="TreeGrafter"/>
</dbReference>
<comment type="similarity">
    <text evidence="4 6">Belongs to the kynureninase family.</text>
</comment>
<evidence type="ECO:0000256" key="6">
    <source>
        <dbReference type="PIRNR" id="PIRNR038800"/>
    </source>
</evidence>
<dbReference type="AlphaFoldDB" id="A0A1H4JJS2"/>
<protein>
    <recommendedName>
        <fullName evidence="4 5">Kynureninase</fullName>
        <ecNumber evidence="4 5">3.7.1.3</ecNumber>
    </recommendedName>
    <alternativeName>
        <fullName evidence="4">L-kynurenine hydrolase</fullName>
    </alternativeName>
</protein>
<sequence length="418" mass="46047">MSIAKQNQDTDMMASAQESDRLDPLKDYRPRFTLPEGVIYLDGNSLGVLPAGLSDRMSDVIERQWGERLVRGWNDAGWIDLPSQVAGKIAALVGAGANCVTVGDSTSINVFKVLSAALSLRPDRRVILSDRNNFPTDLYVADGLTRLLGQGYELKLATADTMEEAVDETVVAVLLTEVDYRTGERYDMEAMTRHIHGRGALAIWDLCHSAGAFPVHLDAAGADFAIGCGYKYLNGGPGAPAFLYVAERHLNDVAPALSGWMGHDAPFAFTTDYRPADGIGRMKVGTPPILSLSALNIALDAFEGVDMALVRQKSQELCDRFIAEVEHRCPELELVTPRVREQRGSQVSFRHPEGYAIMQALIANGVIGDFRAPDILRFGMTPLYLRHTDIVAAAEILERVLRQKLWDREEYRTRAKVT</sequence>
<dbReference type="Gene3D" id="3.40.640.10">
    <property type="entry name" value="Type I PLP-dependent aspartate aminotransferase-like (Major domain)"/>
    <property type="match status" value="1"/>
</dbReference>
<feature type="compositionally biased region" description="Polar residues" evidence="7">
    <location>
        <begin position="1"/>
        <end position="10"/>
    </location>
</feature>
<dbReference type="InterPro" id="IPR010111">
    <property type="entry name" value="Kynureninase"/>
</dbReference>
<feature type="binding site" evidence="4">
    <location>
        <position position="208"/>
    </location>
    <ligand>
        <name>pyridoxal 5'-phosphate</name>
        <dbReference type="ChEBI" id="CHEBI:597326"/>
    </ligand>
</feature>
<evidence type="ECO:0000313" key="9">
    <source>
        <dbReference type="Proteomes" id="UP000199064"/>
    </source>
</evidence>
<feature type="binding site" evidence="4">
    <location>
        <position position="230"/>
    </location>
    <ligand>
        <name>pyridoxal 5'-phosphate</name>
        <dbReference type="ChEBI" id="CHEBI:597326"/>
    </ligand>
</feature>
<dbReference type="GO" id="GO:0019805">
    <property type="term" value="P:quinolinate biosynthetic process"/>
    <property type="evidence" value="ECO:0007669"/>
    <property type="project" value="UniProtKB-UniRule"/>
</dbReference>
<evidence type="ECO:0000256" key="5">
    <source>
        <dbReference type="NCBIfam" id="TIGR01814"/>
    </source>
</evidence>
<comment type="cofactor">
    <cofactor evidence="4 6">
        <name>pyridoxal 5'-phosphate</name>
        <dbReference type="ChEBI" id="CHEBI:597326"/>
    </cofactor>
</comment>
<dbReference type="PANTHER" id="PTHR14084:SF0">
    <property type="entry name" value="KYNURENINASE"/>
    <property type="match status" value="1"/>
</dbReference>
<dbReference type="GO" id="GO:0030429">
    <property type="term" value="F:kynureninase activity"/>
    <property type="evidence" value="ECO:0007669"/>
    <property type="project" value="UniProtKB-UniRule"/>
</dbReference>
<dbReference type="FunFam" id="3.40.640.10:FF:000107">
    <property type="entry name" value="Kynureninase"/>
    <property type="match status" value="1"/>
</dbReference>
<feature type="binding site" evidence="4">
    <location>
        <position position="286"/>
    </location>
    <ligand>
        <name>pyridoxal 5'-phosphate</name>
        <dbReference type="ChEBI" id="CHEBI:597326"/>
    </ligand>
</feature>
<dbReference type="InterPro" id="IPR015424">
    <property type="entry name" value="PyrdxlP-dep_Trfase"/>
</dbReference>
<organism evidence="8 9">
    <name type="scientific">Nitratireductor aquibiodomus</name>
    <dbReference type="NCBI Taxonomy" id="204799"/>
    <lineage>
        <taxon>Bacteria</taxon>
        <taxon>Pseudomonadati</taxon>
        <taxon>Pseudomonadota</taxon>
        <taxon>Alphaproteobacteria</taxon>
        <taxon>Hyphomicrobiales</taxon>
        <taxon>Phyllobacteriaceae</taxon>
        <taxon>Nitratireductor</taxon>
    </lineage>
</organism>
<dbReference type="Pfam" id="PF22580">
    <property type="entry name" value="KYNU_C"/>
    <property type="match status" value="1"/>
</dbReference>
<dbReference type="PANTHER" id="PTHR14084">
    <property type="entry name" value="KYNURENINASE"/>
    <property type="match status" value="1"/>
</dbReference>
<dbReference type="InterPro" id="IPR015421">
    <property type="entry name" value="PyrdxlP-dep_Trfase_major"/>
</dbReference>
<dbReference type="GO" id="GO:0009435">
    <property type="term" value="P:NAD+ biosynthetic process"/>
    <property type="evidence" value="ECO:0007669"/>
    <property type="project" value="UniProtKB-UniRule"/>
</dbReference>
<evidence type="ECO:0000256" key="4">
    <source>
        <dbReference type="HAMAP-Rule" id="MF_01970"/>
    </source>
</evidence>
<comment type="subunit">
    <text evidence="4 6">Homodimer.</text>
</comment>
<comment type="pathway">
    <text evidence="4 6">Amino-acid degradation; L-kynurenine degradation; L-alanine and anthranilate from L-kynurenine: step 1/1.</text>
</comment>
<keyword evidence="3 4" id="KW-0663">Pyridoxal phosphate</keyword>
<feature type="binding site" evidence="4">
    <location>
        <position position="205"/>
    </location>
    <ligand>
        <name>pyridoxal 5'-phosphate</name>
        <dbReference type="ChEBI" id="CHEBI:597326"/>
    </ligand>
</feature>
<dbReference type="GO" id="GO:0005737">
    <property type="term" value="C:cytoplasm"/>
    <property type="evidence" value="ECO:0007669"/>
    <property type="project" value="UniProtKB-UniRule"/>
</dbReference>
<keyword evidence="9" id="KW-1185">Reference proteome</keyword>
<evidence type="ECO:0000256" key="1">
    <source>
        <dbReference type="ARBA" id="ARBA00022642"/>
    </source>
</evidence>
<evidence type="ECO:0000256" key="3">
    <source>
        <dbReference type="ARBA" id="ARBA00022898"/>
    </source>
</evidence>
<dbReference type="GO" id="GO:0043420">
    <property type="term" value="P:anthranilate metabolic process"/>
    <property type="evidence" value="ECO:0007669"/>
    <property type="project" value="TreeGrafter"/>
</dbReference>
<dbReference type="UniPathway" id="UPA00334">
    <property type="reaction ID" value="UER00455"/>
</dbReference>
<accession>A0A1H4JJS2</accession>
<feature type="region of interest" description="Disordered" evidence="7">
    <location>
        <begin position="1"/>
        <end position="20"/>
    </location>
</feature>
<dbReference type="UniPathway" id="UPA00253">
    <property type="reaction ID" value="UER00329"/>
</dbReference>